<protein>
    <submittedName>
        <fullName evidence="1">Uncharacterized protein</fullName>
    </submittedName>
</protein>
<keyword evidence="2" id="KW-1185">Reference proteome</keyword>
<accession>A0ABQ8EF77</accession>
<sequence length="66" mass="7488">MRRKRRLCLSQCLLDETPLADSASVVDEGKRSFCPSVWFSSTLTVRFCLSVALYGGDDRSLWWVGD</sequence>
<dbReference type="Proteomes" id="UP000824890">
    <property type="component" value="Unassembled WGS sequence"/>
</dbReference>
<evidence type="ECO:0000313" key="1">
    <source>
        <dbReference type="EMBL" id="KAH0940275.1"/>
    </source>
</evidence>
<evidence type="ECO:0000313" key="2">
    <source>
        <dbReference type="Proteomes" id="UP000824890"/>
    </source>
</evidence>
<proteinExistence type="predicted"/>
<name>A0ABQ8EF77_BRANA</name>
<comment type="caution">
    <text evidence="1">The sequence shown here is derived from an EMBL/GenBank/DDBJ whole genome shotgun (WGS) entry which is preliminary data.</text>
</comment>
<dbReference type="EMBL" id="JAGKQM010000002">
    <property type="protein sequence ID" value="KAH0940275.1"/>
    <property type="molecule type" value="Genomic_DNA"/>
</dbReference>
<gene>
    <name evidence="1" type="ORF">HID58_007736</name>
</gene>
<organism evidence="1 2">
    <name type="scientific">Brassica napus</name>
    <name type="common">Rape</name>
    <dbReference type="NCBI Taxonomy" id="3708"/>
    <lineage>
        <taxon>Eukaryota</taxon>
        <taxon>Viridiplantae</taxon>
        <taxon>Streptophyta</taxon>
        <taxon>Embryophyta</taxon>
        <taxon>Tracheophyta</taxon>
        <taxon>Spermatophyta</taxon>
        <taxon>Magnoliopsida</taxon>
        <taxon>eudicotyledons</taxon>
        <taxon>Gunneridae</taxon>
        <taxon>Pentapetalae</taxon>
        <taxon>rosids</taxon>
        <taxon>malvids</taxon>
        <taxon>Brassicales</taxon>
        <taxon>Brassicaceae</taxon>
        <taxon>Brassiceae</taxon>
        <taxon>Brassica</taxon>
    </lineage>
</organism>
<reference evidence="1 2" key="1">
    <citation type="submission" date="2021-05" db="EMBL/GenBank/DDBJ databases">
        <title>Genome Assembly of Synthetic Allotetraploid Brassica napus Reveals Homoeologous Exchanges between Subgenomes.</title>
        <authorList>
            <person name="Davis J.T."/>
        </authorList>
    </citation>
    <scope>NUCLEOTIDE SEQUENCE [LARGE SCALE GENOMIC DNA]</scope>
    <source>
        <strain evidence="2">cv. Da-Ae</strain>
        <tissue evidence="1">Seedling</tissue>
    </source>
</reference>